<sequence length="148" mass="16642">LKDLLNILEEVENCLSMVEQSYSKAMQRGRHMEVEGKDPSIVEDVLFTSNDCMCQQDIDEVNVERASLIGCEEFTMKEDVPNLALSFELPNGEPLINFQISIMGGYAFDENILVSPNSRVLSHKDRGVEDILAISLLAKEDEHFDCSV</sequence>
<evidence type="ECO:0000313" key="1">
    <source>
        <dbReference type="EMBL" id="KAH9327661.1"/>
    </source>
</evidence>
<proteinExistence type="predicted"/>
<accession>A0AA38GRH0</accession>
<organism evidence="1 2">
    <name type="scientific">Taxus chinensis</name>
    <name type="common">Chinese yew</name>
    <name type="synonym">Taxus wallichiana var. chinensis</name>
    <dbReference type="NCBI Taxonomy" id="29808"/>
    <lineage>
        <taxon>Eukaryota</taxon>
        <taxon>Viridiplantae</taxon>
        <taxon>Streptophyta</taxon>
        <taxon>Embryophyta</taxon>
        <taxon>Tracheophyta</taxon>
        <taxon>Spermatophyta</taxon>
        <taxon>Pinopsida</taxon>
        <taxon>Pinidae</taxon>
        <taxon>Conifers II</taxon>
        <taxon>Cupressales</taxon>
        <taxon>Taxaceae</taxon>
        <taxon>Taxus</taxon>
    </lineage>
</organism>
<dbReference type="Proteomes" id="UP000824469">
    <property type="component" value="Unassembled WGS sequence"/>
</dbReference>
<keyword evidence="2" id="KW-1185">Reference proteome</keyword>
<dbReference type="EMBL" id="JAHRHJ020000002">
    <property type="protein sequence ID" value="KAH9327661.1"/>
    <property type="molecule type" value="Genomic_DNA"/>
</dbReference>
<comment type="caution">
    <text evidence="1">The sequence shown here is derived from an EMBL/GenBank/DDBJ whole genome shotgun (WGS) entry which is preliminary data.</text>
</comment>
<protein>
    <submittedName>
        <fullName evidence="1">Uncharacterized protein</fullName>
    </submittedName>
</protein>
<feature type="non-terminal residue" evidence="1">
    <location>
        <position position="148"/>
    </location>
</feature>
<feature type="non-terminal residue" evidence="1">
    <location>
        <position position="1"/>
    </location>
</feature>
<dbReference type="AlphaFoldDB" id="A0AA38GRH0"/>
<name>A0AA38GRH0_TAXCH</name>
<gene>
    <name evidence="1" type="ORF">KI387_007839</name>
</gene>
<evidence type="ECO:0000313" key="2">
    <source>
        <dbReference type="Proteomes" id="UP000824469"/>
    </source>
</evidence>
<reference evidence="1 2" key="1">
    <citation type="journal article" date="2021" name="Nat. Plants">
        <title>The Taxus genome provides insights into paclitaxel biosynthesis.</title>
        <authorList>
            <person name="Xiong X."/>
            <person name="Gou J."/>
            <person name="Liao Q."/>
            <person name="Li Y."/>
            <person name="Zhou Q."/>
            <person name="Bi G."/>
            <person name="Li C."/>
            <person name="Du R."/>
            <person name="Wang X."/>
            <person name="Sun T."/>
            <person name="Guo L."/>
            <person name="Liang H."/>
            <person name="Lu P."/>
            <person name="Wu Y."/>
            <person name="Zhang Z."/>
            <person name="Ro D.K."/>
            <person name="Shang Y."/>
            <person name="Huang S."/>
            <person name="Yan J."/>
        </authorList>
    </citation>
    <scope>NUCLEOTIDE SEQUENCE [LARGE SCALE GENOMIC DNA]</scope>
    <source>
        <strain evidence="1">Ta-2019</strain>
    </source>
</reference>